<gene>
    <name evidence="4" type="ORF">CCMP2556_LOCUS9623</name>
</gene>
<keyword evidence="2" id="KW-1133">Transmembrane helix</keyword>
<feature type="transmembrane region" description="Helical" evidence="2">
    <location>
        <begin position="90"/>
        <end position="107"/>
    </location>
</feature>
<feature type="region of interest" description="Disordered" evidence="1">
    <location>
        <begin position="32"/>
        <end position="56"/>
    </location>
</feature>
<evidence type="ECO:0000256" key="1">
    <source>
        <dbReference type="SAM" id="MobiDB-lite"/>
    </source>
</evidence>
<feature type="signal peptide" evidence="3">
    <location>
        <begin position="1"/>
        <end position="22"/>
    </location>
</feature>
<feature type="compositionally biased region" description="Basic residues" evidence="1">
    <location>
        <begin position="37"/>
        <end position="54"/>
    </location>
</feature>
<keyword evidence="5" id="KW-1185">Reference proteome</keyword>
<dbReference type="EMBL" id="CAXAMN010004446">
    <property type="protein sequence ID" value="CAK9009342.1"/>
    <property type="molecule type" value="Genomic_DNA"/>
</dbReference>
<feature type="compositionally biased region" description="Basic and acidic residues" evidence="1">
    <location>
        <begin position="144"/>
        <end position="157"/>
    </location>
</feature>
<protein>
    <submittedName>
        <fullName evidence="4">Uncharacterized protein</fullName>
    </submittedName>
</protein>
<evidence type="ECO:0000313" key="4">
    <source>
        <dbReference type="EMBL" id="CAK9009342.1"/>
    </source>
</evidence>
<feature type="chain" id="PRO_5045711385" evidence="3">
    <location>
        <begin position="23"/>
        <end position="216"/>
    </location>
</feature>
<keyword evidence="2" id="KW-0812">Transmembrane</keyword>
<feature type="region of interest" description="Disordered" evidence="1">
    <location>
        <begin position="141"/>
        <end position="167"/>
    </location>
</feature>
<evidence type="ECO:0000256" key="2">
    <source>
        <dbReference type="SAM" id="Phobius"/>
    </source>
</evidence>
<organism evidence="4 5">
    <name type="scientific">Durusdinium trenchii</name>
    <dbReference type="NCBI Taxonomy" id="1381693"/>
    <lineage>
        <taxon>Eukaryota</taxon>
        <taxon>Sar</taxon>
        <taxon>Alveolata</taxon>
        <taxon>Dinophyceae</taxon>
        <taxon>Suessiales</taxon>
        <taxon>Symbiodiniaceae</taxon>
        <taxon>Durusdinium</taxon>
    </lineage>
</organism>
<comment type="caution">
    <text evidence="4">The sequence shown here is derived from an EMBL/GenBank/DDBJ whole genome shotgun (WGS) entry which is preliminary data.</text>
</comment>
<dbReference type="Proteomes" id="UP001642484">
    <property type="component" value="Unassembled WGS sequence"/>
</dbReference>
<keyword evidence="3" id="KW-0732">Signal</keyword>
<keyword evidence="2" id="KW-0472">Membrane</keyword>
<accession>A0ABP0J4R1</accession>
<reference evidence="4 5" key="1">
    <citation type="submission" date="2024-02" db="EMBL/GenBank/DDBJ databases">
        <authorList>
            <person name="Chen Y."/>
            <person name="Shah S."/>
            <person name="Dougan E. K."/>
            <person name="Thang M."/>
            <person name="Chan C."/>
        </authorList>
    </citation>
    <scope>NUCLEOTIDE SEQUENCE [LARGE SCALE GENOMIC DNA]</scope>
</reference>
<evidence type="ECO:0000256" key="3">
    <source>
        <dbReference type="SAM" id="SignalP"/>
    </source>
</evidence>
<proteinExistence type="predicted"/>
<name>A0ABP0J4R1_9DINO</name>
<sequence length="216" mass="24574">MSRIFRPAAGIAWSICLVLVASERIDEARLDLEAPSRPHHGRHEHQHRSPRRHRAPEIRVVDFERASSALQSEARTEVHMMPGMDGMGQMMKILALCAVVGIAYKMISSMCASRKCDCRRFKIIAQCLLAWGWDEPLGPPVDASRGKETGRVDRRGTPEFSEETTRPWFGGGKTRGWSLRMVRRVSGWPDTQPVGFWPLRFHAVDDVQWPPQHSVR</sequence>
<evidence type="ECO:0000313" key="5">
    <source>
        <dbReference type="Proteomes" id="UP001642484"/>
    </source>
</evidence>